<gene>
    <name evidence="4" type="ordered locus">Mfer_0611</name>
</gene>
<dbReference type="InterPro" id="IPR010624">
    <property type="entry name" value="KaiC_dom"/>
</dbReference>
<dbReference type="Pfam" id="PF06745">
    <property type="entry name" value="ATPase"/>
    <property type="match status" value="1"/>
</dbReference>
<dbReference type="InterPro" id="IPR027417">
    <property type="entry name" value="P-loop_NTPase"/>
</dbReference>
<evidence type="ECO:0000256" key="2">
    <source>
        <dbReference type="ARBA" id="ARBA00022840"/>
    </source>
</evidence>
<evidence type="ECO:0000259" key="3">
    <source>
        <dbReference type="PROSITE" id="PS51146"/>
    </source>
</evidence>
<dbReference type="InterPro" id="IPR014774">
    <property type="entry name" value="KaiC-like_dom"/>
</dbReference>
<keyword evidence="5" id="KW-1185">Reference proteome</keyword>
<dbReference type="GO" id="GO:0005524">
    <property type="term" value="F:ATP binding"/>
    <property type="evidence" value="ECO:0007669"/>
    <property type="project" value="UniProtKB-KW"/>
</dbReference>
<dbReference type="Proteomes" id="UP000002315">
    <property type="component" value="Chromosome"/>
</dbReference>
<evidence type="ECO:0000313" key="4">
    <source>
        <dbReference type="EMBL" id="ADP77410.1"/>
    </source>
</evidence>
<name>E3GYM8_METFV</name>
<accession>E3GYM8</accession>
<dbReference type="PANTHER" id="PTHR43637">
    <property type="entry name" value="UPF0273 PROTEIN TM_0370"/>
    <property type="match status" value="1"/>
</dbReference>
<sequence>MVDKVPIGIQGMNSLHEGGLIPRGTTTLLYGPPKTGKTLISWHFLYSGLEAGESGILINTESPWKNIAESSKDFGFNFETFFNEGKLFVIDILPSKPKKLSFPNHFSVSVNDITGLILKLSLILQKVKSNVRVVMDSLSYLILFNDEKRILRMLYTYNMRMKAAKGTSMICYHEGSAATKSENMIKALCDNIIHITGDELEVEALASEIFKKRWKYKVTKEGVVIK</sequence>
<dbReference type="SUPFAM" id="SSF52540">
    <property type="entry name" value="P-loop containing nucleoside triphosphate hydrolases"/>
    <property type="match status" value="1"/>
</dbReference>
<dbReference type="OrthoDB" id="27015at2157"/>
<proteinExistence type="predicted"/>
<dbReference type="KEGG" id="mfv:Mfer_0611"/>
<dbReference type="PROSITE" id="PS51146">
    <property type="entry name" value="KAIC"/>
    <property type="match status" value="1"/>
</dbReference>
<organism evidence="4 5">
    <name type="scientific">Methanothermus fervidus (strain ATCC 43054 / DSM 2088 / JCM 10308 / V24 S)</name>
    <dbReference type="NCBI Taxonomy" id="523846"/>
    <lineage>
        <taxon>Archaea</taxon>
        <taxon>Methanobacteriati</taxon>
        <taxon>Methanobacteriota</taxon>
        <taxon>Methanomada group</taxon>
        <taxon>Methanobacteria</taxon>
        <taxon>Methanobacteriales</taxon>
        <taxon>Methanothermaceae</taxon>
        <taxon>Methanothermus</taxon>
    </lineage>
</organism>
<evidence type="ECO:0000256" key="1">
    <source>
        <dbReference type="ARBA" id="ARBA00022741"/>
    </source>
</evidence>
<dbReference type="EMBL" id="CP002278">
    <property type="protein sequence ID" value="ADP77410.1"/>
    <property type="molecule type" value="Genomic_DNA"/>
</dbReference>
<keyword evidence="1" id="KW-0547">Nucleotide-binding</keyword>
<keyword evidence="2" id="KW-0067">ATP-binding</keyword>
<evidence type="ECO:0000313" key="5">
    <source>
        <dbReference type="Proteomes" id="UP000002315"/>
    </source>
</evidence>
<dbReference type="STRING" id="523846.Mfer_0611"/>
<dbReference type="AlphaFoldDB" id="E3GYM8"/>
<dbReference type="HOGENOM" id="CLU_023669_2_0_2"/>
<dbReference type="Gene3D" id="3.40.50.300">
    <property type="entry name" value="P-loop containing nucleotide triphosphate hydrolases"/>
    <property type="match status" value="1"/>
</dbReference>
<protein>
    <submittedName>
        <fullName evidence="4">Putative circadian clock protein, KaiC</fullName>
    </submittedName>
</protein>
<reference evidence="4 5" key="1">
    <citation type="journal article" date="2010" name="Stand. Genomic Sci.">
        <title>Complete genome sequence of Methanothermus fervidus type strain (V24S).</title>
        <authorList>
            <person name="Anderson I."/>
            <person name="Djao O.D."/>
            <person name="Misra M."/>
            <person name="Chertkov O."/>
            <person name="Nolan M."/>
            <person name="Lucas S."/>
            <person name="Lapidus A."/>
            <person name="Del Rio T.G."/>
            <person name="Tice H."/>
            <person name="Cheng J.F."/>
            <person name="Tapia R."/>
            <person name="Han C."/>
            <person name="Goodwin L."/>
            <person name="Pitluck S."/>
            <person name="Liolios K."/>
            <person name="Ivanova N."/>
            <person name="Mavromatis K."/>
            <person name="Mikhailova N."/>
            <person name="Pati A."/>
            <person name="Brambilla E."/>
            <person name="Chen A."/>
            <person name="Palaniappan K."/>
            <person name="Land M."/>
            <person name="Hauser L."/>
            <person name="Chang Y.J."/>
            <person name="Jeffries C.D."/>
            <person name="Sikorski J."/>
            <person name="Spring S."/>
            <person name="Rohde M."/>
            <person name="Eichinger K."/>
            <person name="Huber H."/>
            <person name="Wirth R."/>
            <person name="Goker M."/>
            <person name="Detter J.C."/>
            <person name="Woyke T."/>
            <person name="Bristow J."/>
            <person name="Eisen J.A."/>
            <person name="Markowitz V."/>
            <person name="Hugenholtz P."/>
            <person name="Klenk H.P."/>
            <person name="Kyrpides N.C."/>
        </authorList>
    </citation>
    <scope>NUCLEOTIDE SEQUENCE [LARGE SCALE GENOMIC DNA]</scope>
    <source>
        <strain evidence="5">ATCC 43054 / DSM 2088 / JCM 10308 / V24 S</strain>
    </source>
</reference>
<feature type="domain" description="KaiC" evidence="3">
    <location>
        <begin position="3"/>
        <end position="226"/>
    </location>
</feature>